<dbReference type="EMBL" id="PIPJ01000001">
    <property type="protein sequence ID" value="RUO23399.1"/>
    <property type="molecule type" value="Genomic_DNA"/>
</dbReference>
<dbReference type="AlphaFoldDB" id="A0A432W2G0"/>
<name>A0A432W2G0_9GAMM</name>
<dbReference type="PANTHER" id="PTHR42776:SF27">
    <property type="entry name" value="DIPEPTIDYL PEPTIDASE FAMILY MEMBER 6"/>
    <property type="match status" value="1"/>
</dbReference>
<reference evidence="4" key="1">
    <citation type="journal article" date="2018" name="Front. Microbiol.">
        <title>Genome-Based Analysis Reveals the Taxonomy and Diversity of the Family Idiomarinaceae.</title>
        <authorList>
            <person name="Liu Y."/>
            <person name="Lai Q."/>
            <person name="Shao Z."/>
        </authorList>
    </citation>
    <scope>NUCLEOTIDE SEQUENCE [LARGE SCALE GENOMIC DNA]</scope>
    <source>
        <strain evidence="4">GBPy7</strain>
    </source>
</reference>
<dbReference type="Pfam" id="PF00326">
    <property type="entry name" value="Peptidase_S9"/>
    <property type="match status" value="1"/>
</dbReference>
<evidence type="ECO:0000256" key="1">
    <source>
        <dbReference type="ARBA" id="ARBA00022801"/>
    </source>
</evidence>
<sequence>MNQVAVWFGVITLVLMGNVHAQQRDITLEETITIQRVTQAITTSDGNHTAFTRFRPRTPYQDDDGAAYSELFVRNAEGNTIPFITGDVRIGQIAFNADDSGIFYLATRGDDKHTSLYHVPLTGGESTRYFQHETAISSFSQSSDGRWIAFTAREKGPEKATELATKGFRAQVYEEQSLKTQIWLLDTESAEKEAHVIELDEHVHSIQFRPGHEQLLARVAPTTLVDDDLMLSKYAIFTAAGEEVVRFNTNGKLGRAAFSADGSQLAFIGGEDQHDPANGRLFHANLETGEVRDLVPNFLGHIQDMVWQSNNELVWLADINVETEVRLTNLSNNQTRTLIQQGEGVFSRIADISAGNQLTLIGHSPAHPPEVFSFTNGALNRLTDSNPWLAEVRQPRQEVINHTTDDNVELQGILVYPHDYQEGQPVPVIMSVHGGPEAHVRNGWNDRYSSPTWFAAQQGFATFFPNYRGSTGRGVEFSKLGQNDYAGKEFDDIVSAKEHLVEIGVADPERVGITGGSYGGYASAWGATKQTEHFAASVMFVGISNNLSKFGTTDIPNEMHLVHARSYPWDKWQWYLERSPIYWAEQGRTPILIMHGAEDTRVHPSQSMELYRYLKVHGNVPVRLVLYPGEGHGNSRAASQMDYALRLMRWMQFYLVDQAEGIPEHELPHAERLE</sequence>
<dbReference type="PANTHER" id="PTHR42776">
    <property type="entry name" value="SERINE PEPTIDASE S9 FAMILY MEMBER"/>
    <property type="match status" value="1"/>
</dbReference>
<accession>A0A432W2G0</accession>
<feature type="domain" description="Peptidase S9 prolyl oligopeptidase catalytic" evidence="2">
    <location>
        <begin position="452"/>
        <end position="655"/>
    </location>
</feature>
<dbReference type="RefSeq" id="WP_126765014.1">
    <property type="nucleotide sequence ID" value="NZ_PIPJ01000001.1"/>
</dbReference>
<keyword evidence="4" id="KW-1185">Reference proteome</keyword>
<comment type="caution">
    <text evidence="3">The sequence shown here is derived from an EMBL/GenBank/DDBJ whole genome shotgun (WGS) entry which is preliminary data.</text>
</comment>
<evidence type="ECO:0000313" key="4">
    <source>
        <dbReference type="Proteomes" id="UP000288395"/>
    </source>
</evidence>
<keyword evidence="1" id="KW-0378">Hydrolase</keyword>
<proteinExistence type="predicted"/>
<evidence type="ECO:0000313" key="3">
    <source>
        <dbReference type="EMBL" id="RUO23399.1"/>
    </source>
</evidence>
<organism evidence="3 4">
    <name type="scientific">Aliidiomarina iranensis</name>
    <dbReference type="NCBI Taxonomy" id="1434071"/>
    <lineage>
        <taxon>Bacteria</taxon>
        <taxon>Pseudomonadati</taxon>
        <taxon>Pseudomonadota</taxon>
        <taxon>Gammaproteobacteria</taxon>
        <taxon>Alteromonadales</taxon>
        <taxon>Idiomarinaceae</taxon>
        <taxon>Aliidiomarina</taxon>
    </lineage>
</organism>
<dbReference type="Gene3D" id="2.120.10.30">
    <property type="entry name" value="TolB, C-terminal domain"/>
    <property type="match status" value="2"/>
</dbReference>
<dbReference type="Gene3D" id="3.40.50.1820">
    <property type="entry name" value="alpha/beta hydrolase"/>
    <property type="match status" value="1"/>
</dbReference>
<dbReference type="Proteomes" id="UP000288395">
    <property type="component" value="Unassembled WGS sequence"/>
</dbReference>
<evidence type="ECO:0000259" key="2">
    <source>
        <dbReference type="Pfam" id="PF00326"/>
    </source>
</evidence>
<dbReference type="SUPFAM" id="SSF82171">
    <property type="entry name" value="DPP6 N-terminal domain-like"/>
    <property type="match status" value="1"/>
</dbReference>
<gene>
    <name evidence="3" type="ORF">CWE08_01750</name>
</gene>
<dbReference type="GO" id="GO:0004252">
    <property type="term" value="F:serine-type endopeptidase activity"/>
    <property type="evidence" value="ECO:0007669"/>
    <property type="project" value="TreeGrafter"/>
</dbReference>
<dbReference type="SUPFAM" id="SSF53474">
    <property type="entry name" value="alpha/beta-Hydrolases"/>
    <property type="match status" value="1"/>
</dbReference>
<dbReference type="GO" id="GO:0006508">
    <property type="term" value="P:proteolysis"/>
    <property type="evidence" value="ECO:0007669"/>
    <property type="project" value="InterPro"/>
</dbReference>
<dbReference type="InterPro" id="IPR001375">
    <property type="entry name" value="Peptidase_S9_cat"/>
</dbReference>
<dbReference type="OrthoDB" id="9812921at2"/>
<dbReference type="InterPro" id="IPR029058">
    <property type="entry name" value="AB_hydrolase_fold"/>
</dbReference>
<protein>
    <submittedName>
        <fullName evidence="3">S9 family peptidase</fullName>
    </submittedName>
</protein>
<dbReference type="InterPro" id="IPR011042">
    <property type="entry name" value="6-blade_b-propeller_TolB-like"/>
</dbReference>